<accession>A0AAV4TXD3</accession>
<organism evidence="1 2">
    <name type="scientific">Caerostris darwini</name>
    <dbReference type="NCBI Taxonomy" id="1538125"/>
    <lineage>
        <taxon>Eukaryota</taxon>
        <taxon>Metazoa</taxon>
        <taxon>Ecdysozoa</taxon>
        <taxon>Arthropoda</taxon>
        <taxon>Chelicerata</taxon>
        <taxon>Arachnida</taxon>
        <taxon>Araneae</taxon>
        <taxon>Araneomorphae</taxon>
        <taxon>Entelegynae</taxon>
        <taxon>Araneoidea</taxon>
        <taxon>Araneidae</taxon>
        <taxon>Caerostris</taxon>
    </lineage>
</organism>
<dbReference type="Proteomes" id="UP001054837">
    <property type="component" value="Unassembled WGS sequence"/>
</dbReference>
<keyword evidence="2" id="KW-1185">Reference proteome</keyword>
<dbReference type="EMBL" id="BPLQ01010276">
    <property type="protein sequence ID" value="GIY49756.1"/>
    <property type="molecule type" value="Genomic_DNA"/>
</dbReference>
<evidence type="ECO:0000313" key="2">
    <source>
        <dbReference type="Proteomes" id="UP001054837"/>
    </source>
</evidence>
<comment type="caution">
    <text evidence="1">The sequence shown here is derived from an EMBL/GenBank/DDBJ whole genome shotgun (WGS) entry which is preliminary data.</text>
</comment>
<dbReference type="AlphaFoldDB" id="A0AAV4TXD3"/>
<evidence type="ECO:0000313" key="1">
    <source>
        <dbReference type="EMBL" id="GIY49756.1"/>
    </source>
</evidence>
<proteinExistence type="predicted"/>
<reference evidence="1 2" key="1">
    <citation type="submission" date="2021-06" db="EMBL/GenBank/DDBJ databases">
        <title>Caerostris darwini draft genome.</title>
        <authorList>
            <person name="Kono N."/>
            <person name="Arakawa K."/>
        </authorList>
    </citation>
    <scope>NUCLEOTIDE SEQUENCE [LARGE SCALE GENOMIC DNA]</scope>
</reference>
<name>A0AAV4TXD3_9ARAC</name>
<protein>
    <submittedName>
        <fullName evidence="1">Uncharacterized protein</fullName>
    </submittedName>
</protein>
<sequence>MLLCTGNWPLEKIIEEKALVLWEKILRTPRYLTLWSLESPSQWLRIYTNGSGMKQRINAGAVVFCDLFSVYASVGRFASAYDVEVEALRIALTQLQCRTEQFTGAVIISDHPAMNILAERNIQSLKNYLKTMTQNPMSMYAKEQTKHKRSAGSGYPIWIFYCVRPLGLF</sequence>
<gene>
    <name evidence="1" type="ORF">CDAR_249741</name>
</gene>